<organism evidence="2 3">
    <name type="scientific">Trifolium medium</name>
    <dbReference type="NCBI Taxonomy" id="97028"/>
    <lineage>
        <taxon>Eukaryota</taxon>
        <taxon>Viridiplantae</taxon>
        <taxon>Streptophyta</taxon>
        <taxon>Embryophyta</taxon>
        <taxon>Tracheophyta</taxon>
        <taxon>Spermatophyta</taxon>
        <taxon>Magnoliopsida</taxon>
        <taxon>eudicotyledons</taxon>
        <taxon>Gunneridae</taxon>
        <taxon>Pentapetalae</taxon>
        <taxon>rosids</taxon>
        <taxon>fabids</taxon>
        <taxon>Fabales</taxon>
        <taxon>Fabaceae</taxon>
        <taxon>Papilionoideae</taxon>
        <taxon>50 kb inversion clade</taxon>
        <taxon>NPAAA clade</taxon>
        <taxon>Hologalegina</taxon>
        <taxon>IRL clade</taxon>
        <taxon>Trifolieae</taxon>
        <taxon>Trifolium</taxon>
    </lineage>
</organism>
<reference evidence="2 3" key="1">
    <citation type="journal article" date="2018" name="Front. Plant Sci.">
        <title>Red Clover (Trifolium pratense) and Zigzag Clover (T. medium) - A Picture of Genomic Similarities and Differences.</title>
        <authorList>
            <person name="Dluhosova J."/>
            <person name="Istvanek J."/>
            <person name="Nedelnik J."/>
            <person name="Repkova J."/>
        </authorList>
    </citation>
    <scope>NUCLEOTIDE SEQUENCE [LARGE SCALE GENOMIC DNA]</scope>
    <source>
        <strain evidence="3">cv. 10/8</strain>
        <tissue evidence="2">Leaf</tissue>
    </source>
</reference>
<evidence type="ECO:0000313" key="3">
    <source>
        <dbReference type="Proteomes" id="UP000265520"/>
    </source>
</evidence>
<accession>A0A392UQ15</accession>
<dbReference type="Proteomes" id="UP000265520">
    <property type="component" value="Unassembled WGS sequence"/>
</dbReference>
<evidence type="ECO:0000256" key="1">
    <source>
        <dbReference type="SAM" id="MobiDB-lite"/>
    </source>
</evidence>
<sequence length="52" mass="5761">ASGFRARIGPRRRHPRISGGRTRWNIPSPWLEPPIASWVLSLGTATLELVIG</sequence>
<name>A0A392UQ15_9FABA</name>
<comment type="caution">
    <text evidence="2">The sequence shown here is derived from an EMBL/GenBank/DDBJ whole genome shotgun (WGS) entry which is preliminary data.</text>
</comment>
<dbReference type="AlphaFoldDB" id="A0A392UQ15"/>
<dbReference type="EMBL" id="LXQA010868784">
    <property type="protein sequence ID" value="MCI74827.1"/>
    <property type="molecule type" value="Genomic_DNA"/>
</dbReference>
<protein>
    <submittedName>
        <fullName evidence="2">Uncharacterized protein</fullName>
    </submittedName>
</protein>
<keyword evidence="3" id="KW-1185">Reference proteome</keyword>
<feature type="non-terminal residue" evidence="2">
    <location>
        <position position="1"/>
    </location>
</feature>
<feature type="region of interest" description="Disordered" evidence="1">
    <location>
        <begin position="1"/>
        <end position="20"/>
    </location>
</feature>
<evidence type="ECO:0000313" key="2">
    <source>
        <dbReference type="EMBL" id="MCI74827.1"/>
    </source>
</evidence>
<proteinExistence type="predicted"/>